<evidence type="ECO:0008006" key="6">
    <source>
        <dbReference type="Google" id="ProtNLM"/>
    </source>
</evidence>
<feature type="region of interest" description="Disordered" evidence="1">
    <location>
        <begin position="161"/>
        <end position="181"/>
    </location>
</feature>
<dbReference type="STRING" id="1149755.A0A2J6RWA6"/>
<dbReference type="Proteomes" id="UP000235786">
    <property type="component" value="Unassembled WGS sequence"/>
</dbReference>
<evidence type="ECO:0000256" key="1">
    <source>
        <dbReference type="SAM" id="MobiDB-lite"/>
    </source>
</evidence>
<organism evidence="4 5">
    <name type="scientific">Hyaloscypha variabilis (strain UAMH 11265 / GT02V1 / F)</name>
    <name type="common">Meliniomyces variabilis</name>
    <dbReference type="NCBI Taxonomy" id="1149755"/>
    <lineage>
        <taxon>Eukaryota</taxon>
        <taxon>Fungi</taxon>
        <taxon>Dikarya</taxon>
        <taxon>Ascomycota</taxon>
        <taxon>Pezizomycotina</taxon>
        <taxon>Leotiomycetes</taxon>
        <taxon>Helotiales</taxon>
        <taxon>Hyaloscyphaceae</taxon>
        <taxon>Hyaloscypha</taxon>
        <taxon>Hyaloscypha variabilis</taxon>
    </lineage>
</organism>
<accession>A0A2J6RWA6</accession>
<keyword evidence="2" id="KW-0812">Transmembrane</keyword>
<evidence type="ECO:0000256" key="2">
    <source>
        <dbReference type="SAM" id="Phobius"/>
    </source>
</evidence>
<feature type="transmembrane region" description="Helical" evidence="2">
    <location>
        <begin position="184"/>
        <end position="211"/>
    </location>
</feature>
<evidence type="ECO:0000256" key="3">
    <source>
        <dbReference type="SAM" id="SignalP"/>
    </source>
</evidence>
<protein>
    <recommendedName>
        <fullName evidence="6">Mid2 domain-containing protein</fullName>
    </recommendedName>
</protein>
<dbReference type="OrthoDB" id="3543674at2759"/>
<dbReference type="EMBL" id="KZ613943">
    <property type="protein sequence ID" value="PMD42773.1"/>
    <property type="molecule type" value="Genomic_DNA"/>
</dbReference>
<gene>
    <name evidence="4" type="ORF">L207DRAFT_581424</name>
</gene>
<reference evidence="4 5" key="1">
    <citation type="submission" date="2016-04" db="EMBL/GenBank/DDBJ databases">
        <title>A degradative enzymes factory behind the ericoid mycorrhizal symbiosis.</title>
        <authorList>
            <consortium name="DOE Joint Genome Institute"/>
            <person name="Martino E."/>
            <person name="Morin E."/>
            <person name="Grelet G."/>
            <person name="Kuo A."/>
            <person name="Kohler A."/>
            <person name="Daghino S."/>
            <person name="Barry K."/>
            <person name="Choi C."/>
            <person name="Cichocki N."/>
            <person name="Clum A."/>
            <person name="Copeland A."/>
            <person name="Hainaut M."/>
            <person name="Haridas S."/>
            <person name="Labutti K."/>
            <person name="Lindquist E."/>
            <person name="Lipzen A."/>
            <person name="Khouja H.-R."/>
            <person name="Murat C."/>
            <person name="Ohm R."/>
            <person name="Olson A."/>
            <person name="Spatafora J."/>
            <person name="Veneault-Fourrey C."/>
            <person name="Henrissat B."/>
            <person name="Grigoriev I."/>
            <person name="Martin F."/>
            <person name="Perotto S."/>
        </authorList>
    </citation>
    <scope>NUCLEOTIDE SEQUENCE [LARGE SCALE GENOMIC DNA]</scope>
    <source>
        <strain evidence="4 5">F</strain>
    </source>
</reference>
<name>A0A2J6RWA6_HYAVF</name>
<keyword evidence="2" id="KW-0472">Membrane</keyword>
<evidence type="ECO:0000313" key="5">
    <source>
        <dbReference type="Proteomes" id="UP000235786"/>
    </source>
</evidence>
<keyword evidence="3" id="KW-0732">Signal</keyword>
<evidence type="ECO:0000313" key="4">
    <source>
        <dbReference type="EMBL" id="PMD42773.1"/>
    </source>
</evidence>
<proteinExistence type="predicted"/>
<keyword evidence="2" id="KW-1133">Transmembrane helix</keyword>
<keyword evidence="5" id="KW-1185">Reference proteome</keyword>
<feature type="signal peptide" evidence="3">
    <location>
        <begin position="1"/>
        <end position="20"/>
    </location>
</feature>
<feature type="region of interest" description="Disordered" evidence="1">
    <location>
        <begin position="231"/>
        <end position="290"/>
    </location>
</feature>
<feature type="compositionally biased region" description="Low complexity" evidence="1">
    <location>
        <begin position="251"/>
        <end position="264"/>
    </location>
</feature>
<dbReference type="AlphaFoldDB" id="A0A2J6RWA6"/>
<feature type="chain" id="PRO_5014458474" description="Mid2 domain-containing protein" evidence="3">
    <location>
        <begin position="21"/>
        <end position="290"/>
    </location>
</feature>
<sequence>MRNILLSVIAFLALALTALAAAPQCFYPDGVTVEPNHTPCNTTQVDSACCLPQDSCTAQGLCLGTSNFNYRGSCTDKTWRSNSCPQTCRLDPFTKQPFAGQTPIISCSGPGAIPNEFCCNSVGRNCCTVAPFGLGSTGNAFSHGLDTLVLDLKNANNGISSSSSSASSQASSAKKAPTKSSTPLSIATTVGLAIGVPLGGLVIGVLGFLFWREKRRATPKISRSGIIIDPGKRAYFEPGPPPKPPVDVRKSSTWGSSRSNSRSNTMRDMPIIPERPRTGNRPAGVRGDLI</sequence>